<comment type="caution">
    <text evidence="2">The sequence shown here is derived from an EMBL/GenBank/DDBJ whole genome shotgun (WGS) entry which is preliminary data.</text>
</comment>
<evidence type="ECO:0000256" key="1">
    <source>
        <dbReference type="SAM" id="MobiDB-lite"/>
    </source>
</evidence>
<keyword evidence="3" id="KW-1185">Reference proteome</keyword>
<accession>A0ABT7S794</accession>
<proteinExistence type="predicted"/>
<protein>
    <submittedName>
        <fullName evidence="2">Uncharacterized protein</fullName>
    </submittedName>
</protein>
<evidence type="ECO:0000313" key="3">
    <source>
        <dbReference type="Proteomes" id="UP001321453"/>
    </source>
</evidence>
<gene>
    <name evidence="2" type="ORF">QRT05_09035</name>
</gene>
<dbReference type="EMBL" id="JAUCGR010000002">
    <property type="protein sequence ID" value="MDM7831477.1"/>
    <property type="molecule type" value="Genomic_DNA"/>
</dbReference>
<organism evidence="2 3">
    <name type="scientific">Cellulomonas edaphi</name>
    <dbReference type="NCBI Taxonomy" id="3053468"/>
    <lineage>
        <taxon>Bacteria</taxon>
        <taxon>Bacillati</taxon>
        <taxon>Actinomycetota</taxon>
        <taxon>Actinomycetes</taxon>
        <taxon>Micrococcales</taxon>
        <taxon>Cellulomonadaceae</taxon>
        <taxon>Cellulomonas</taxon>
    </lineage>
</organism>
<feature type="region of interest" description="Disordered" evidence="1">
    <location>
        <begin position="1"/>
        <end position="45"/>
    </location>
</feature>
<evidence type="ECO:0000313" key="2">
    <source>
        <dbReference type="EMBL" id="MDM7831477.1"/>
    </source>
</evidence>
<name>A0ABT7S794_9CELL</name>
<sequence>MSDPKPRPQDDDDELDESEAVAHNAPEDHVPVPDGVDEQTDDGER</sequence>
<reference evidence="2 3" key="1">
    <citation type="submission" date="2023-06" db="EMBL/GenBank/DDBJ databases">
        <title>Cellulomonas sp. MW9 Whole genome sequence.</title>
        <authorList>
            <person name="Park S."/>
        </authorList>
    </citation>
    <scope>NUCLEOTIDE SEQUENCE [LARGE SCALE GENOMIC DNA]</scope>
    <source>
        <strain evidence="2 3">MW9</strain>
    </source>
</reference>
<dbReference type="RefSeq" id="WP_289446814.1">
    <property type="nucleotide sequence ID" value="NZ_JAUCGR010000002.1"/>
</dbReference>
<feature type="compositionally biased region" description="Acidic residues" evidence="1">
    <location>
        <begin position="35"/>
        <end position="45"/>
    </location>
</feature>
<feature type="compositionally biased region" description="Acidic residues" evidence="1">
    <location>
        <begin position="10"/>
        <end position="19"/>
    </location>
</feature>
<dbReference type="Proteomes" id="UP001321453">
    <property type="component" value="Unassembled WGS sequence"/>
</dbReference>